<protein>
    <submittedName>
        <fullName evidence="1">Uncharacterized protein</fullName>
    </submittedName>
</protein>
<name>A0A0C2VGR6_9BACL</name>
<proteinExistence type="predicted"/>
<comment type="caution">
    <text evidence="1">The sequence shown here is derived from an EMBL/GenBank/DDBJ whole genome shotgun (WGS) entry which is preliminary data.</text>
</comment>
<sequence>MLLSKMPQFTEIDEIKLLCFYRKLIEAIMIEKTDTPINI</sequence>
<accession>A0A0C2VGR6</accession>
<dbReference type="PATRIC" id="fig|220754.4.peg.3616"/>
<dbReference type="Proteomes" id="UP000031972">
    <property type="component" value="Unassembled WGS sequence"/>
</dbReference>
<dbReference type="AlphaFoldDB" id="A0A0C2VGR6"/>
<evidence type="ECO:0000313" key="1">
    <source>
        <dbReference type="EMBL" id="KIL43203.1"/>
    </source>
</evidence>
<reference evidence="1 2" key="1">
    <citation type="submission" date="2015-01" db="EMBL/GenBank/DDBJ databases">
        <title>Jeotgalibacillus campisalis genome sequencing.</title>
        <authorList>
            <person name="Goh K.M."/>
            <person name="Chan K.-G."/>
            <person name="Yaakop A.S."/>
            <person name="Ee R."/>
            <person name="Gan H.M."/>
            <person name="Chan C.S."/>
        </authorList>
    </citation>
    <scope>NUCLEOTIDE SEQUENCE [LARGE SCALE GENOMIC DNA]</scope>
    <source>
        <strain evidence="1 2">SF-57</strain>
    </source>
</reference>
<gene>
    <name evidence="1" type="ORF">KR50_36060</name>
</gene>
<evidence type="ECO:0000313" key="2">
    <source>
        <dbReference type="Proteomes" id="UP000031972"/>
    </source>
</evidence>
<keyword evidence="2" id="KW-1185">Reference proteome</keyword>
<dbReference type="EMBL" id="JXRR01000022">
    <property type="protein sequence ID" value="KIL43203.1"/>
    <property type="molecule type" value="Genomic_DNA"/>
</dbReference>
<organism evidence="1 2">
    <name type="scientific">Jeotgalibacillus campisalis</name>
    <dbReference type="NCBI Taxonomy" id="220754"/>
    <lineage>
        <taxon>Bacteria</taxon>
        <taxon>Bacillati</taxon>
        <taxon>Bacillota</taxon>
        <taxon>Bacilli</taxon>
        <taxon>Bacillales</taxon>
        <taxon>Caryophanaceae</taxon>
        <taxon>Jeotgalibacillus</taxon>
    </lineage>
</organism>